<dbReference type="Pfam" id="PF00589">
    <property type="entry name" value="Phage_integrase"/>
    <property type="match status" value="1"/>
</dbReference>
<dbReference type="RefSeq" id="WP_144187512.1">
    <property type="nucleotide sequence ID" value="NZ_VMHL01000001.1"/>
</dbReference>
<dbReference type="SUPFAM" id="SSF56349">
    <property type="entry name" value="DNA breaking-rejoining enzymes"/>
    <property type="match status" value="1"/>
</dbReference>
<dbReference type="InterPro" id="IPR002104">
    <property type="entry name" value="Integrase_catalytic"/>
</dbReference>
<dbReference type="Proteomes" id="UP000319138">
    <property type="component" value="Unassembled WGS sequence"/>
</dbReference>
<gene>
    <name evidence="4" type="ORF">FPQ14_00580</name>
</gene>
<dbReference type="Gene3D" id="1.10.443.10">
    <property type="entry name" value="Intergrase catalytic core"/>
    <property type="match status" value="1"/>
</dbReference>
<dbReference type="AlphaFoldDB" id="A0A556RSB6"/>
<protein>
    <submittedName>
        <fullName evidence="4">Site-specific integrase</fullName>
    </submittedName>
</protein>
<comment type="caution">
    <text evidence="4">The sequence shown here is derived from an EMBL/GenBank/DDBJ whole genome shotgun (WGS) entry which is preliminary data.</text>
</comment>
<keyword evidence="2" id="KW-0233">DNA recombination</keyword>
<dbReference type="PANTHER" id="PTHR30349:SF64">
    <property type="entry name" value="PROPHAGE INTEGRASE INTD-RELATED"/>
    <property type="match status" value="1"/>
</dbReference>
<dbReference type="GO" id="GO:0003677">
    <property type="term" value="F:DNA binding"/>
    <property type="evidence" value="ECO:0007669"/>
    <property type="project" value="InterPro"/>
</dbReference>
<dbReference type="InterPro" id="IPR050090">
    <property type="entry name" value="Tyrosine_recombinase_XerCD"/>
</dbReference>
<dbReference type="CDD" id="cd00796">
    <property type="entry name" value="INT_Rci_Hp1_C"/>
    <property type="match status" value="1"/>
</dbReference>
<organism evidence="4 5">
    <name type="scientific">Gilliamella apicola</name>
    <dbReference type="NCBI Taxonomy" id="1196095"/>
    <lineage>
        <taxon>Bacteria</taxon>
        <taxon>Pseudomonadati</taxon>
        <taxon>Pseudomonadota</taxon>
        <taxon>Gammaproteobacteria</taxon>
        <taxon>Orbales</taxon>
        <taxon>Orbaceae</taxon>
        <taxon>Gilliamella</taxon>
    </lineage>
</organism>
<dbReference type="PANTHER" id="PTHR30349">
    <property type="entry name" value="PHAGE INTEGRASE-RELATED"/>
    <property type="match status" value="1"/>
</dbReference>
<dbReference type="GO" id="GO:0015074">
    <property type="term" value="P:DNA integration"/>
    <property type="evidence" value="ECO:0007669"/>
    <property type="project" value="UniProtKB-KW"/>
</dbReference>
<reference evidence="4 5" key="1">
    <citation type="submission" date="2019-07" db="EMBL/GenBank/DDBJ databases">
        <title>Gilliamella genomes.</title>
        <authorList>
            <person name="Zheng H."/>
        </authorList>
    </citation>
    <scope>NUCLEOTIDE SEQUENCE [LARGE SCALE GENOMIC DNA]</scope>
    <source>
        <strain evidence="4 5">W8131</strain>
    </source>
</reference>
<evidence type="ECO:0000259" key="3">
    <source>
        <dbReference type="PROSITE" id="PS51898"/>
    </source>
</evidence>
<dbReference type="EMBL" id="VMHL01000001">
    <property type="protein sequence ID" value="TSJ91796.1"/>
    <property type="molecule type" value="Genomic_DNA"/>
</dbReference>
<evidence type="ECO:0000256" key="2">
    <source>
        <dbReference type="ARBA" id="ARBA00023172"/>
    </source>
</evidence>
<sequence>MSIKKRGDVWHIDIQAPDGSRVRRSTGTTDKRKALEYHDKLKAELWEIAKLNKKPQRLFEEAVILFLKDSEHQARFDYKQAHAEYFLKIFSGRTLSSITGEELTNSIPELHLKTKKPIANGTKNRYRSTILRVFSLSHKMGWIDAVPYIPRCGEPKVRVKWITKEKASILIQNLKLNWMKDVCFFALSTGARMSEIFTLTWHNVDFVNRIATVTNENAKSGKARALLLNNDAIELLRKLRFKNNCEYVFSRSTNKRVYDIDRRDFKRACTLSGIENFHFHDLRHTWASWHVQAGTPLYTLKNLGGWETLEMVNKYAHLNADHMLGFANNVTFTAQKPFNGTLSKASNG</sequence>
<dbReference type="PROSITE" id="PS51898">
    <property type="entry name" value="TYR_RECOMBINASE"/>
    <property type="match status" value="1"/>
</dbReference>
<evidence type="ECO:0000313" key="4">
    <source>
        <dbReference type="EMBL" id="TSJ91796.1"/>
    </source>
</evidence>
<accession>A0A556RSB6</accession>
<dbReference type="InterPro" id="IPR013762">
    <property type="entry name" value="Integrase-like_cat_sf"/>
</dbReference>
<keyword evidence="1" id="KW-0229">DNA integration</keyword>
<feature type="domain" description="Tyr recombinase" evidence="3">
    <location>
        <begin position="157"/>
        <end position="328"/>
    </location>
</feature>
<dbReference type="InterPro" id="IPR011010">
    <property type="entry name" value="DNA_brk_join_enz"/>
</dbReference>
<name>A0A556RSB6_9GAMM</name>
<evidence type="ECO:0000313" key="5">
    <source>
        <dbReference type="Proteomes" id="UP000319138"/>
    </source>
</evidence>
<proteinExistence type="predicted"/>
<dbReference type="GO" id="GO:0006310">
    <property type="term" value="P:DNA recombination"/>
    <property type="evidence" value="ECO:0007669"/>
    <property type="project" value="UniProtKB-KW"/>
</dbReference>
<evidence type="ECO:0000256" key="1">
    <source>
        <dbReference type="ARBA" id="ARBA00022908"/>
    </source>
</evidence>